<dbReference type="GO" id="GO:0030008">
    <property type="term" value="C:TRAPP complex"/>
    <property type="evidence" value="ECO:0007669"/>
    <property type="project" value="TreeGrafter"/>
</dbReference>
<dbReference type="GO" id="GO:0005794">
    <property type="term" value="C:Golgi apparatus"/>
    <property type="evidence" value="ECO:0007669"/>
    <property type="project" value="TreeGrafter"/>
</dbReference>
<sequence>MLYEQAERLDYLSKWPESARFKKAVEERRRGVCYTMPGLKSDKLLNVPVSDEAQQCYDVHFCRVDVKLNCQGLINLIDMCHLELALNATTILLSQMGHGVGKAGKPTIITPTLLQLWGIRFQLLMALKLYSVLAEELLPFEELDAPDLFYQYYNDNVDKTGSLVTFQTRLIHAEVLRFGSCPWKAVERIKRLESDVDKVISSLSASDVPEEHITAWRCRLSVVQKMCARVLFFLGEYMLSLTTFRNIMRSCSRDETIALLEAMFRIALSVGDEKAANKLLEDVTKSSGSPFLLKAFRSLFLGAFVHAQEYLQRFSRPGVDSYPALNSLAICLLYSGKVADAVELYTKNVQFASEPLHANLKAMLELGCSTAEKSALLKDFIKGRTESSN</sequence>
<dbReference type="AlphaFoldDB" id="A0A0K0D1G3"/>
<accession>A0A0K0D1G3</accession>
<dbReference type="PANTHER" id="PTHR21581">
    <property type="entry name" value="D-ALANYL-D-ALANINE CARBOXYPEPTIDASE"/>
    <property type="match status" value="1"/>
</dbReference>
<evidence type="ECO:0000313" key="1">
    <source>
        <dbReference type="Proteomes" id="UP000035642"/>
    </source>
</evidence>
<reference evidence="2" key="2">
    <citation type="submission" date="2017-02" db="UniProtKB">
        <authorList>
            <consortium name="WormBaseParasite"/>
        </authorList>
    </citation>
    <scope>IDENTIFICATION</scope>
</reference>
<name>A0A0K0D1G3_ANGCA</name>
<dbReference type="STRING" id="6313.A0A0K0D1G3"/>
<dbReference type="OrthoDB" id="428342at2759"/>
<dbReference type="PANTHER" id="PTHR21581:SF6">
    <property type="entry name" value="TRAFFICKING PROTEIN PARTICLE COMPLEX SUBUNIT 12"/>
    <property type="match status" value="1"/>
</dbReference>
<evidence type="ECO:0000313" key="2">
    <source>
        <dbReference type="WBParaSite" id="ACAC_0000390801-mRNA-1"/>
    </source>
</evidence>
<reference evidence="1" key="1">
    <citation type="submission" date="2012-09" db="EMBL/GenBank/DDBJ databases">
        <authorList>
            <person name="Martin A.A."/>
        </authorList>
    </citation>
    <scope>NUCLEOTIDE SEQUENCE</scope>
</reference>
<dbReference type="Proteomes" id="UP000035642">
    <property type="component" value="Unassembled WGS sequence"/>
</dbReference>
<keyword evidence="1" id="KW-1185">Reference proteome</keyword>
<organism evidence="1 2">
    <name type="scientific">Angiostrongylus cantonensis</name>
    <name type="common">Rat lungworm</name>
    <dbReference type="NCBI Taxonomy" id="6313"/>
    <lineage>
        <taxon>Eukaryota</taxon>
        <taxon>Metazoa</taxon>
        <taxon>Ecdysozoa</taxon>
        <taxon>Nematoda</taxon>
        <taxon>Chromadorea</taxon>
        <taxon>Rhabditida</taxon>
        <taxon>Rhabditina</taxon>
        <taxon>Rhabditomorpha</taxon>
        <taxon>Strongyloidea</taxon>
        <taxon>Metastrongylidae</taxon>
        <taxon>Angiostrongylus</taxon>
    </lineage>
</organism>
<dbReference type="WBParaSite" id="ACAC_0000390801-mRNA-1">
    <property type="protein sequence ID" value="ACAC_0000390801-mRNA-1"/>
    <property type="gene ID" value="ACAC_0000390801"/>
</dbReference>
<proteinExistence type="predicted"/>
<protein>
    <submittedName>
        <fullName evidence="2">TPR_REGION domain-containing protein</fullName>
    </submittedName>
</protein>